<evidence type="ECO:0000256" key="9">
    <source>
        <dbReference type="ARBA" id="ARBA00038901"/>
    </source>
</evidence>
<name>A0A921T4W8_9BACL</name>
<gene>
    <name evidence="14" type="ORF">K8V30_05435</name>
</gene>
<evidence type="ECO:0000256" key="7">
    <source>
        <dbReference type="ARBA" id="ARBA00023080"/>
    </source>
</evidence>
<keyword evidence="7" id="KW-0546">Nucleotide metabolism</keyword>
<comment type="catalytic activity">
    <reaction evidence="10">
        <text>ITP + H2O = IDP + phosphate + H(+)</text>
        <dbReference type="Rhea" id="RHEA:28330"/>
        <dbReference type="ChEBI" id="CHEBI:15377"/>
        <dbReference type="ChEBI" id="CHEBI:15378"/>
        <dbReference type="ChEBI" id="CHEBI:43474"/>
        <dbReference type="ChEBI" id="CHEBI:58280"/>
        <dbReference type="ChEBI" id="CHEBI:61402"/>
        <dbReference type="EC" id="3.6.1.73"/>
    </reaction>
</comment>
<dbReference type="Gene3D" id="3.90.950.10">
    <property type="match status" value="1"/>
</dbReference>
<dbReference type="OrthoDB" id="164951at2"/>
<dbReference type="GO" id="GO:0009117">
    <property type="term" value="P:nucleotide metabolic process"/>
    <property type="evidence" value="ECO:0007669"/>
    <property type="project" value="UniProtKB-KW"/>
</dbReference>
<organism evidence="14 15">
    <name type="scientific">Metalysinibacillus jejuensis</name>
    <dbReference type="NCBI Taxonomy" id="914327"/>
    <lineage>
        <taxon>Bacteria</taxon>
        <taxon>Bacillati</taxon>
        <taxon>Bacillota</taxon>
        <taxon>Bacilli</taxon>
        <taxon>Bacillales</taxon>
        <taxon>Caryophanaceae</taxon>
        <taxon>Metalysinibacillus</taxon>
    </lineage>
</organism>
<accession>A0A921T4W8</accession>
<evidence type="ECO:0000256" key="11">
    <source>
        <dbReference type="ARBA" id="ARBA00048781"/>
    </source>
</evidence>
<reference evidence="14" key="1">
    <citation type="journal article" date="2021" name="PeerJ">
        <title>Extensive microbial diversity within the chicken gut microbiome revealed by metagenomics and culture.</title>
        <authorList>
            <person name="Gilroy R."/>
            <person name="Ravi A."/>
            <person name="Getino M."/>
            <person name="Pursley I."/>
            <person name="Horton D.L."/>
            <person name="Alikhan N.F."/>
            <person name="Baker D."/>
            <person name="Gharbi K."/>
            <person name="Hall N."/>
            <person name="Watson M."/>
            <person name="Adriaenssens E.M."/>
            <person name="Foster-Nyarko E."/>
            <person name="Jarju S."/>
            <person name="Secka A."/>
            <person name="Antonio M."/>
            <person name="Oren A."/>
            <person name="Chaudhuri R.R."/>
            <person name="La Ragione R."/>
            <person name="Hildebrand F."/>
            <person name="Pallen M.J."/>
        </authorList>
    </citation>
    <scope>NUCLEOTIDE SEQUENCE</scope>
    <source>
        <strain evidence="14">CHK160-4876</strain>
    </source>
</reference>
<comment type="catalytic activity">
    <reaction evidence="11">
        <text>XTP + H2O = XDP + phosphate + H(+)</text>
        <dbReference type="Rhea" id="RHEA:28406"/>
        <dbReference type="ChEBI" id="CHEBI:15377"/>
        <dbReference type="ChEBI" id="CHEBI:15378"/>
        <dbReference type="ChEBI" id="CHEBI:43474"/>
        <dbReference type="ChEBI" id="CHEBI:59884"/>
        <dbReference type="ChEBI" id="CHEBI:61314"/>
        <dbReference type="EC" id="3.6.1.73"/>
    </reaction>
</comment>
<dbReference type="InterPro" id="IPR026533">
    <property type="entry name" value="NTPase/PRRC1"/>
</dbReference>
<dbReference type="Proteomes" id="UP000700212">
    <property type="component" value="Unassembled WGS sequence"/>
</dbReference>
<dbReference type="Pfam" id="PF01931">
    <property type="entry name" value="NTPase_I-T"/>
    <property type="match status" value="1"/>
</dbReference>
<comment type="cofactor">
    <cofactor evidence="2">
        <name>Mg(2+)</name>
        <dbReference type="ChEBI" id="CHEBI:18420"/>
    </cofactor>
</comment>
<protein>
    <recommendedName>
        <fullName evidence="9">inosine/xanthosine triphosphatase</fullName>
        <ecNumber evidence="9">3.6.1.73</ecNumber>
    </recommendedName>
</protein>
<keyword evidence="6" id="KW-0460">Magnesium</keyword>
<dbReference type="SUPFAM" id="SSF52972">
    <property type="entry name" value="ITPase-like"/>
    <property type="match status" value="1"/>
</dbReference>
<evidence type="ECO:0000313" key="15">
    <source>
        <dbReference type="Proteomes" id="UP000700212"/>
    </source>
</evidence>
<comment type="cofactor">
    <cofactor evidence="1">
        <name>Mn(2+)</name>
        <dbReference type="ChEBI" id="CHEBI:29035"/>
    </cofactor>
</comment>
<keyword evidence="3" id="KW-0479">Metal-binding</keyword>
<dbReference type="RefSeq" id="WP_108306387.1">
    <property type="nucleotide sequence ID" value="NZ_QAFW01000007.1"/>
</dbReference>
<dbReference type="GO" id="GO:0000166">
    <property type="term" value="F:nucleotide binding"/>
    <property type="evidence" value="ECO:0007669"/>
    <property type="project" value="UniProtKB-KW"/>
</dbReference>
<dbReference type="InterPro" id="IPR029001">
    <property type="entry name" value="ITPase-like_fam"/>
</dbReference>
<keyword evidence="5" id="KW-0378">Hydrolase</keyword>
<comment type="similarity">
    <text evidence="12">Belongs to the YjjX NTPase family.</text>
</comment>
<keyword evidence="4" id="KW-0547">Nucleotide-binding</keyword>
<evidence type="ECO:0000256" key="3">
    <source>
        <dbReference type="ARBA" id="ARBA00022723"/>
    </source>
</evidence>
<reference evidence="14" key="2">
    <citation type="submission" date="2021-09" db="EMBL/GenBank/DDBJ databases">
        <authorList>
            <person name="Gilroy R."/>
        </authorList>
    </citation>
    <scope>NUCLEOTIDE SEQUENCE</scope>
    <source>
        <strain evidence="14">CHK160-4876</strain>
    </source>
</reference>
<evidence type="ECO:0000256" key="4">
    <source>
        <dbReference type="ARBA" id="ARBA00022741"/>
    </source>
</evidence>
<evidence type="ECO:0000256" key="2">
    <source>
        <dbReference type="ARBA" id="ARBA00001946"/>
    </source>
</evidence>
<proteinExistence type="inferred from homology"/>
<evidence type="ECO:0000259" key="13">
    <source>
        <dbReference type="Pfam" id="PF01931"/>
    </source>
</evidence>
<sequence length="166" mass="18088">MKIIIGTKNKAKVQAVQTIVSQFYDAEFVSLAVPSGVSEQPMSSEETRQGAIHRARHAFVEGATMAFGLEGGVTLVDGQLYICNWAALVTKTATYTAAGAQIPLPLTVAQAVQNGEELGPVMERYTKQQDVRQGLGAVGIFTDGLVTRQQMFEHILLLLLGQYRYR</sequence>
<dbReference type="GO" id="GO:0103023">
    <property type="term" value="F:ITPase activity"/>
    <property type="evidence" value="ECO:0007669"/>
    <property type="project" value="UniProtKB-EC"/>
</dbReference>
<dbReference type="EMBL" id="DYTV01000067">
    <property type="protein sequence ID" value="HJH11133.1"/>
    <property type="molecule type" value="Genomic_DNA"/>
</dbReference>
<dbReference type="FunFam" id="3.90.950.10:FF:000002">
    <property type="entry name" value="Inosine/xanthosine triphosphatase"/>
    <property type="match status" value="1"/>
</dbReference>
<evidence type="ECO:0000256" key="12">
    <source>
        <dbReference type="ARBA" id="ARBA00060855"/>
    </source>
</evidence>
<dbReference type="GO" id="GO:0046872">
    <property type="term" value="F:metal ion binding"/>
    <property type="evidence" value="ECO:0007669"/>
    <property type="project" value="UniProtKB-KW"/>
</dbReference>
<dbReference type="InterPro" id="IPR050299">
    <property type="entry name" value="YjjX_NTPase"/>
</dbReference>
<evidence type="ECO:0000256" key="6">
    <source>
        <dbReference type="ARBA" id="ARBA00022842"/>
    </source>
</evidence>
<keyword evidence="8" id="KW-0464">Manganese</keyword>
<dbReference type="PANTHER" id="PTHR34699:SF2">
    <property type="entry name" value="NON-CANONICAL PURINE NTP PHOSPHATASE_PRRC1 DOMAIN-CONTAINING PROTEIN"/>
    <property type="match status" value="1"/>
</dbReference>
<evidence type="ECO:0000256" key="5">
    <source>
        <dbReference type="ARBA" id="ARBA00022801"/>
    </source>
</evidence>
<evidence type="ECO:0000256" key="8">
    <source>
        <dbReference type="ARBA" id="ARBA00023211"/>
    </source>
</evidence>
<evidence type="ECO:0000256" key="1">
    <source>
        <dbReference type="ARBA" id="ARBA00001936"/>
    </source>
</evidence>
<evidence type="ECO:0000313" key="14">
    <source>
        <dbReference type="EMBL" id="HJH11133.1"/>
    </source>
</evidence>
<dbReference type="PANTHER" id="PTHR34699">
    <property type="match status" value="1"/>
</dbReference>
<dbReference type="AlphaFoldDB" id="A0A921T4W8"/>
<comment type="caution">
    <text evidence="14">The sequence shown here is derived from an EMBL/GenBank/DDBJ whole genome shotgun (WGS) entry which is preliminary data.</text>
</comment>
<feature type="domain" description="Non-canonical purine NTP phosphatase/PRRC1" evidence="13">
    <location>
        <begin position="6"/>
        <end position="160"/>
    </location>
</feature>
<dbReference type="NCBIfam" id="NF002850">
    <property type="entry name" value="PRK03114.1"/>
    <property type="match status" value="1"/>
</dbReference>
<evidence type="ECO:0000256" key="10">
    <source>
        <dbReference type="ARBA" id="ARBA00048174"/>
    </source>
</evidence>
<dbReference type="EC" id="3.6.1.73" evidence="9"/>